<dbReference type="InterPro" id="IPR050569">
    <property type="entry name" value="TAAR"/>
</dbReference>
<protein>
    <recommendedName>
        <fullName evidence="12">G-protein coupled receptors family 1 profile domain-containing protein</fullName>
    </recommendedName>
</protein>
<evidence type="ECO:0008006" key="12">
    <source>
        <dbReference type="Google" id="ProtNLM"/>
    </source>
</evidence>
<evidence type="ECO:0000256" key="2">
    <source>
        <dbReference type="ARBA" id="ARBA00022475"/>
    </source>
</evidence>
<dbReference type="PhylomeDB" id="A7RT30"/>
<evidence type="ECO:0000256" key="4">
    <source>
        <dbReference type="ARBA" id="ARBA00022989"/>
    </source>
</evidence>
<gene>
    <name evidence="10" type="ORF">NEMVEDRAFT_v1g201722</name>
</gene>
<comment type="subcellular location">
    <subcellularLocation>
        <location evidence="1">Cell membrane</location>
        <topology evidence="1">Multi-pass membrane protein</topology>
    </subcellularLocation>
</comment>
<evidence type="ECO:0000313" key="11">
    <source>
        <dbReference type="Proteomes" id="UP000001593"/>
    </source>
</evidence>
<evidence type="ECO:0000256" key="9">
    <source>
        <dbReference type="SAM" id="Phobius"/>
    </source>
</evidence>
<keyword evidence="2" id="KW-1003">Cell membrane</keyword>
<dbReference type="SUPFAM" id="SSF81321">
    <property type="entry name" value="Family A G protein-coupled receptor-like"/>
    <property type="match status" value="1"/>
</dbReference>
<dbReference type="CDD" id="cd00637">
    <property type="entry name" value="7tm_classA_rhodopsin-like"/>
    <property type="match status" value="1"/>
</dbReference>
<feature type="transmembrane region" description="Helical" evidence="9">
    <location>
        <begin position="91"/>
        <end position="112"/>
    </location>
</feature>
<proteinExistence type="predicted"/>
<dbReference type="Gene3D" id="1.20.1070.10">
    <property type="entry name" value="Rhodopsin 7-helix transmembrane proteins"/>
    <property type="match status" value="1"/>
</dbReference>
<evidence type="ECO:0000256" key="6">
    <source>
        <dbReference type="ARBA" id="ARBA00023136"/>
    </source>
</evidence>
<evidence type="ECO:0000256" key="7">
    <source>
        <dbReference type="ARBA" id="ARBA00023170"/>
    </source>
</evidence>
<dbReference type="GO" id="GO:0004930">
    <property type="term" value="F:G protein-coupled receptor activity"/>
    <property type="evidence" value="ECO:0007669"/>
    <property type="project" value="UniProtKB-KW"/>
</dbReference>
<evidence type="ECO:0000256" key="1">
    <source>
        <dbReference type="ARBA" id="ARBA00004651"/>
    </source>
</evidence>
<dbReference type="HOGENOM" id="CLU_1186247_0_0_1"/>
<dbReference type="PANTHER" id="PTHR24249">
    <property type="entry name" value="HISTAMINE RECEPTOR-RELATED G-PROTEIN COUPLED RECEPTOR"/>
    <property type="match status" value="1"/>
</dbReference>
<accession>A7RT30</accession>
<keyword evidence="6 9" id="KW-0472">Membrane</keyword>
<reference evidence="10 11" key="1">
    <citation type="journal article" date="2007" name="Science">
        <title>Sea anemone genome reveals ancestral eumetazoan gene repertoire and genomic organization.</title>
        <authorList>
            <person name="Putnam N.H."/>
            <person name="Srivastava M."/>
            <person name="Hellsten U."/>
            <person name="Dirks B."/>
            <person name="Chapman J."/>
            <person name="Salamov A."/>
            <person name="Terry A."/>
            <person name="Shapiro H."/>
            <person name="Lindquist E."/>
            <person name="Kapitonov V.V."/>
            <person name="Jurka J."/>
            <person name="Genikhovich G."/>
            <person name="Grigoriev I.V."/>
            <person name="Lucas S.M."/>
            <person name="Steele R.E."/>
            <person name="Finnerty J.R."/>
            <person name="Technau U."/>
            <person name="Martindale M.Q."/>
            <person name="Rokhsar D.S."/>
        </authorList>
    </citation>
    <scope>NUCLEOTIDE SEQUENCE [LARGE SCALE GENOMIC DNA]</scope>
    <source>
        <strain evidence="11">CH2 X CH6</strain>
    </source>
</reference>
<evidence type="ECO:0000313" key="10">
    <source>
        <dbReference type="EMBL" id="EDO45386.1"/>
    </source>
</evidence>
<dbReference type="PANTHER" id="PTHR24249:SF372">
    <property type="entry name" value="G-PROTEIN COUPLED RECEPTORS FAMILY 1 PROFILE DOMAIN-CONTAINING PROTEIN"/>
    <property type="match status" value="1"/>
</dbReference>
<feature type="transmembrane region" description="Helical" evidence="9">
    <location>
        <begin position="65"/>
        <end position="85"/>
    </location>
</feature>
<keyword evidence="5" id="KW-0297">G-protein coupled receptor</keyword>
<evidence type="ECO:0000256" key="3">
    <source>
        <dbReference type="ARBA" id="ARBA00022692"/>
    </source>
</evidence>
<dbReference type="EMBL" id="DS469536">
    <property type="protein sequence ID" value="EDO45386.1"/>
    <property type="molecule type" value="Genomic_DNA"/>
</dbReference>
<dbReference type="AlphaFoldDB" id="A7RT30"/>
<keyword evidence="3 9" id="KW-0812">Transmembrane</keyword>
<keyword evidence="11" id="KW-1185">Reference proteome</keyword>
<dbReference type="InParanoid" id="A7RT30"/>
<keyword evidence="7" id="KW-0675">Receptor</keyword>
<evidence type="ECO:0000256" key="5">
    <source>
        <dbReference type="ARBA" id="ARBA00023040"/>
    </source>
</evidence>
<name>A7RT30_NEMVE</name>
<dbReference type="GO" id="GO:0005886">
    <property type="term" value="C:plasma membrane"/>
    <property type="evidence" value="ECO:0007669"/>
    <property type="project" value="UniProtKB-SubCell"/>
</dbReference>
<dbReference type="Proteomes" id="UP000001593">
    <property type="component" value="Unassembled WGS sequence"/>
</dbReference>
<organism evidence="10 11">
    <name type="scientific">Nematostella vectensis</name>
    <name type="common">Starlet sea anemone</name>
    <dbReference type="NCBI Taxonomy" id="45351"/>
    <lineage>
        <taxon>Eukaryota</taxon>
        <taxon>Metazoa</taxon>
        <taxon>Cnidaria</taxon>
        <taxon>Anthozoa</taxon>
        <taxon>Hexacorallia</taxon>
        <taxon>Actiniaria</taxon>
        <taxon>Edwardsiidae</taxon>
        <taxon>Nematostella</taxon>
    </lineage>
</organism>
<sequence length="234" mass="26602">MPGCIVWKAAQILEEEQLCATAAVASKFAAHISVSMINMTAIACDRYFMLYFHLQYRTMVTTTRISVAIVSFWILSFTVVTVGYYNQELAYIVSALSITVCFMVSAVCYCFIYRVVRRQISHHLSFLTTEKANFQGCLQKGAPSKEQREDHEHKTGERTDTCKRIPEREVEVAIEIIQRMQKDSSNGEKANEGIEANGTCDQVCRHNQIPRPNGNNSDAILQRNEICEGWKERT</sequence>
<dbReference type="PROSITE" id="PS00237">
    <property type="entry name" value="G_PROTEIN_RECEP_F1_1"/>
    <property type="match status" value="1"/>
</dbReference>
<evidence type="ECO:0000256" key="8">
    <source>
        <dbReference type="ARBA" id="ARBA00023224"/>
    </source>
</evidence>
<keyword evidence="4 9" id="KW-1133">Transmembrane helix</keyword>
<keyword evidence="8" id="KW-0807">Transducer</keyword>
<dbReference type="InterPro" id="IPR000276">
    <property type="entry name" value="GPCR_Rhodpsn"/>
</dbReference>